<evidence type="ECO:0000259" key="10">
    <source>
        <dbReference type="Pfam" id="PF00082"/>
    </source>
</evidence>
<feature type="domain" description="C5a peptidase/Subtilisin-like protease SBT2-like Fn3-like" evidence="11">
    <location>
        <begin position="609"/>
        <end position="708"/>
    </location>
</feature>
<evidence type="ECO:0000256" key="7">
    <source>
        <dbReference type="PROSITE-ProRule" id="PRU01240"/>
    </source>
</evidence>
<name>A8N7M9_COPC7</name>
<keyword evidence="3 9" id="KW-0732">Signal</keyword>
<dbReference type="HOGENOM" id="CLU_003559_3_1_1"/>
<dbReference type="Proteomes" id="UP000001861">
    <property type="component" value="Unassembled WGS sequence"/>
</dbReference>
<evidence type="ECO:0000259" key="11">
    <source>
        <dbReference type="Pfam" id="PF06280"/>
    </source>
</evidence>
<dbReference type="Gene3D" id="3.40.50.200">
    <property type="entry name" value="Peptidase S8/S53 domain"/>
    <property type="match status" value="1"/>
</dbReference>
<evidence type="ECO:0000256" key="1">
    <source>
        <dbReference type="ARBA" id="ARBA00011073"/>
    </source>
</evidence>
<organism evidence="12 13">
    <name type="scientific">Coprinopsis cinerea (strain Okayama-7 / 130 / ATCC MYA-4618 / FGSC 9003)</name>
    <name type="common">Inky cap fungus</name>
    <name type="synonym">Hormographiella aspergillata</name>
    <dbReference type="NCBI Taxonomy" id="240176"/>
    <lineage>
        <taxon>Eukaryota</taxon>
        <taxon>Fungi</taxon>
        <taxon>Dikarya</taxon>
        <taxon>Basidiomycota</taxon>
        <taxon>Agaricomycotina</taxon>
        <taxon>Agaricomycetes</taxon>
        <taxon>Agaricomycetidae</taxon>
        <taxon>Agaricales</taxon>
        <taxon>Agaricineae</taxon>
        <taxon>Psathyrellaceae</taxon>
        <taxon>Coprinopsis</taxon>
    </lineage>
</organism>
<dbReference type="GeneID" id="6007283"/>
<accession>A8N7M9</accession>
<dbReference type="InterPro" id="IPR051048">
    <property type="entry name" value="Peptidase_S8/S53_subtilisin"/>
</dbReference>
<evidence type="ECO:0000256" key="5">
    <source>
        <dbReference type="ARBA" id="ARBA00022825"/>
    </source>
</evidence>
<dbReference type="PRINTS" id="PR00723">
    <property type="entry name" value="SUBTILISIN"/>
</dbReference>
<dbReference type="SUPFAM" id="SSF52743">
    <property type="entry name" value="Subtilisin-like"/>
    <property type="match status" value="1"/>
</dbReference>
<dbReference type="PANTHER" id="PTHR43399:SF4">
    <property type="entry name" value="CELL WALL-ASSOCIATED PROTEASE"/>
    <property type="match status" value="1"/>
</dbReference>
<dbReference type="eggNOG" id="KOG4266">
    <property type="taxonomic scope" value="Eukaryota"/>
</dbReference>
<comment type="caution">
    <text evidence="12">The sequence shown here is derived from an EMBL/GenBank/DDBJ whole genome shotgun (WGS) entry which is preliminary data.</text>
</comment>
<dbReference type="Pfam" id="PF00082">
    <property type="entry name" value="Peptidase_S8"/>
    <property type="match status" value="1"/>
</dbReference>
<dbReference type="PROSITE" id="PS51892">
    <property type="entry name" value="SUBTILASE"/>
    <property type="match status" value="1"/>
</dbReference>
<dbReference type="GO" id="GO:0004252">
    <property type="term" value="F:serine-type endopeptidase activity"/>
    <property type="evidence" value="ECO:0007669"/>
    <property type="project" value="UniProtKB-UniRule"/>
</dbReference>
<feature type="active site" description="Charge relay system" evidence="6 7">
    <location>
        <position position="217"/>
    </location>
</feature>
<gene>
    <name evidence="12" type="ORF">CC1G_02286</name>
</gene>
<feature type="signal peptide" evidence="9">
    <location>
        <begin position="1"/>
        <end position="20"/>
    </location>
</feature>
<dbReference type="InterPro" id="IPR000209">
    <property type="entry name" value="Peptidase_S8/S53_dom"/>
</dbReference>
<feature type="domain" description="Peptidase S8/S53" evidence="10">
    <location>
        <begin position="158"/>
        <end position="568"/>
    </location>
</feature>
<dbReference type="InParanoid" id="A8N7M9"/>
<dbReference type="Pfam" id="PF06280">
    <property type="entry name" value="fn3_5"/>
    <property type="match status" value="1"/>
</dbReference>
<dbReference type="OrthoDB" id="206201at2759"/>
<keyword evidence="5 7" id="KW-0720">Serine protease</keyword>
<evidence type="ECO:0000313" key="13">
    <source>
        <dbReference type="Proteomes" id="UP000001861"/>
    </source>
</evidence>
<dbReference type="EMBL" id="AACS02000003">
    <property type="protein sequence ID" value="EAU90899.2"/>
    <property type="molecule type" value="Genomic_DNA"/>
</dbReference>
<dbReference type="VEuPathDB" id="FungiDB:CC1G_02286"/>
<sequence length="901" mass="96358">MKASTLWSLLPSLLAGSAIAAKVPLSSLTPVGNIIPNKFIIEVDTEANIPHKRSFARDLDAVYASIQARDVSFEVVQEFEKPGLFVGASITVQTSDDAATLEHLPGIKTIHPARRFDRPQPVFEHIVQGPDDPHLPPFGTSTHLLTGVDKLHARGILGQGIKIAVLDTGIDYTHPFLGGGIGPGKKIIGGFDFVGDDYDGTNLPHPDEDPLDQCQGHGTHVAGIIGTDGGNEYNFTGVAPEAEQFAYRIFGCEGFTQDDVIIAALFRGVDDGADILSLSLGGAHGWTVSAGAVVASRIAETGKIITIAAGNDGSRGSWYAASPSSAINAISVGSLENVVIPLQTAKLHNVEQSSVIYFQLKPLPIEGEWPVYVISNDTTKIDDACEPLPDDTPDLSKFVTIVRRGTCTFVTKLKHIAEKGGNYSLIYDNGTGFTSVAVGNYTTALIRAEDGEYIVEKYFAGEDVKVSFPQNGGTVSFPNPRGGLMSTFSTYGPTNDFYFKPAISAPGGNILSAYPTTLGSFAVLSGTSMATPFAAGAAALLLQVQGKNAEVARAARDIFQTTAMTIRSKNEEDALIETVTQTGSGLINVYNAIYSQTTVTPGELIVNDTAHFKETISIANNGDAPKTYKLSHTAAGTALTIKEDSVSAELGPVPLSDASAEVSISPSEITVAPGETKEVTVHIQEPSDVDRSRYPVYSGFITVSAPGENYRVTYIGLAASLRDKQILDTSDEWINATLPAIVNATSEEVQTGPANYTFVEGDFPVLLFRLAFGTPRLRVDLVSSDSKIHTNVHSPRGIPSEEGHVFTFPQRTRPGSFTFTQTLGPLVEWNYLSRHAEVEGEEYSPYALSQPLFANGTTIPNGSYRLLVRALRVTGNPEHQHDYETWLSPVIGVNVPAPKED</sequence>
<dbReference type="InterPro" id="IPR036852">
    <property type="entry name" value="Peptidase_S8/S53_dom_sf"/>
</dbReference>
<evidence type="ECO:0000256" key="4">
    <source>
        <dbReference type="ARBA" id="ARBA00022801"/>
    </source>
</evidence>
<dbReference type="Gene3D" id="3.50.30.30">
    <property type="match status" value="1"/>
</dbReference>
<dbReference type="PROSITE" id="PS00136">
    <property type="entry name" value="SUBTILASE_ASP"/>
    <property type="match status" value="1"/>
</dbReference>
<dbReference type="Gene3D" id="2.60.40.10">
    <property type="entry name" value="Immunoglobulins"/>
    <property type="match status" value="1"/>
</dbReference>
<dbReference type="GO" id="GO:0006508">
    <property type="term" value="P:proteolysis"/>
    <property type="evidence" value="ECO:0007669"/>
    <property type="project" value="UniProtKB-KW"/>
</dbReference>
<reference evidence="12 13" key="1">
    <citation type="journal article" date="2010" name="Proc. Natl. Acad. Sci. U.S.A.">
        <title>Insights into evolution of multicellular fungi from the assembled chromosomes of the mushroom Coprinopsis cinerea (Coprinus cinereus).</title>
        <authorList>
            <person name="Stajich J.E."/>
            <person name="Wilke S.K."/>
            <person name="Ahren D."/>
            <person name="Au C.H."/>
            <person name="Birren B.W."/>
            <person name="Borodovsky M."/>
            <person name="Burns C."/>
            <person name="Canback B."/>
            <person name="Casselton L.A."/>
            <person name="Cheng C.K."/>
            <person name="Deng J."/>
            <person name="Dietrich F.S."/>
            <person name="Fargo D.C."/>
            <person name="Farman M.L."/>
            <person name="Gathman A.C."/>
            <person name="Goldberg J."/>
            <person name="Guigo R."/>
            <person name="Hoegger P.J."/>
            <person name="Hooker J.B."/>
            <person name="Huggins A."/>
            <person name="James T.Y."/>
            <person name="Kamada T."/>
            <person name="Kilaru S."/>
            <person name="Kodira C."/>
            <person name="Kues U."/>
            <person name="Kupfer D."/>
            <person name="Kwan H.S."/>
            <person name="Lomsadze A."/>
            <person name="Li W."/>
            <person name="Lilly W.W."/>
            <person name="Ma L.J."/>
            <person name="Mackey A.J."/>
            <person name="Manning G."/>
            <person name="Martin F."/>
            <person name="Muraguchi H."/>
            <person name="Natvig D.O."/>
            <person name="Palmerini H."/>
            <person name="Ramesh M.A."/>
            <person name="Rehmeyer C.J."/>
            <person name="Roe B.A."/>
            <person name="Shenoy N."/>
            <person name="Stanke M."/>
            <person name="Ter-Hovhannisyan V."/>
            <person name="Tunlid A."/>
            <person name="Velagapudi R."/>
            <person name="Vision T.J."/>
            <person name="Zeng Q."/>
            <person name="Zolan M.E."/>
            <person name="Pukkila P.J."/>
        </authorList>
    </citation>
    <scope>NUCLEOTIDE SEQUENCE [LARGE SCALE GENOMIC DNA]</scope>
    <source>
        <strain evidence="13">Okayama-7 / 130 / ATCC MYA-4618 / FGSC 9003</strain>
    </source>
</reference>
<evidence type="ECO:0000256" key="3">
    <source>
        <dbReference type="ARBA" id="ARBA00022729"/>
    </source>
</evidence>
<evidence type="ECO:0000256" key="6">
    <source>
        <dbReference type="PIRSR" id="PIRSR615500-1"/>
    </source>
</evidence>
<dbReference type="KEGG" id="cci:CC1G_02286"/>
<dbReference type="CDD" id="cd02124">
    <property type="entry name" value="PA_PoS1_like"/>
    <property type="match status" value="1"/>
</dbReference>
<feature type="active site" description="Charge relay system" evidence="6 7">
    <location>
        <position position="167"/>
    </location>
</feature>
<dbReference type="AlphaFoldDB" id="A8N7M9"/>
<dbReference type="PROSITE" id="PS00138">
    <property type="entry name" value="SUBTILASE_SER"/>
    <property type="match status" value="1"/>
</dbReference>
<proteinExistence type="inferred from homology"/>
<feature type="chain" id="PRO_5002727112" evidence="9">
    <location>
        <begin position="21"/>
        <end position="901"/>
    </location>
</feature>
<dbReference type="RefSeq" id="XP_001830835.2">
    <property type="nucleotide sequence ID" value="XM_001830783.2"/>
</dbReference>
<dbReference type="GO" id="GO:0016020">
    <property type="term" value="C:membrane"/>
    <property type="evidence" value="ECO:0007669"/>
    <property type="project" value="InterPro"/>
</dbReference>
<keyword evidence="2 7" id="KW-0645">Protease</keyword>
<dbReference type="InterPro" id="IPR010435">
    <property type="entry name" value="C5a/SBT2-like_Fn3"/>
</dbReference>
<evidence type="ECO:0000313" key="12">
    <source>
        <dbReference type="EMBL" id="EAU90899.2"/>
    </source>
</evidence>
<evidence type="ECO:0000256" key="8">
    <source>
        <dbReference type="RuleBase" id="RU003355"/>
    </source>
</evidence>
<dbReference type="InterPro" id="IPR015500">
    <property type="entry name" value="Peptidase_S8_subtilisin-rel"/>
</dbReference>
<dbReference type="OMA" id="DCADFFA"/>
<keyword evidence="13" id="KW-1185">Reference proteome</keyword>
<dbReference type="MEROPS" id="S08.139"/>
<dbReference type="InterPro" id="IPR023827">
    <property type="entry name" value="Peptidase_S8_Asp-AS"/>
</dbReference>
<keyword evidence="4 7" id="KW-0378">Hydrolase</keyword>
<comment type="similarity">
    <text evidence="1 7 8">Belongs to the peptidase S8 family.</text>
</comment>
<protein>
    <submittedName>
        <fullName evidence="12">Peptidase</fullName>
    </submittedName>
</protein>
<dbReference type="CDD" id="cd07489">
    <property type="entry name" value="Peptidases_S8_5"/>
    <property type="match status" value="1"/>
</dbReference>
<dbReference type="InterPro" id="IPR013783">
    <property type="entry name" value="Ig-like_fold"/>
</dbReference>
<dbReference type="InterPro" id="IPR023828">
    <property type="entry name" value="Peptidase_S8_Ser-AS"/>
</dbReference>
<evidence type="ECO:0000256" key="9">
    <source>
        <dbReference type="SAM" id="SignalP"/>
    </source>
</evidence>
<feature type="active site" description="Charge relay system" evidence="6 7">
    <location>
        <position position="528"/>
    </location>
</feature>
<evidence type="ECO:0000256" key="2">
    <source>
        <dbReference type="ARBA" id="ARBA00022670"/>
    </source>
</evidence>
<dbReference type="InterPro" id="IPR034187">
    <property type="entry name" value="Peptidases_S8_5"/>
</dbReference>
<dbReference type="PANTHER" id="PTHR43399">
    <property type="entry name" value="SUBTILISIN-RELATED"/>
    <property type="match status" value="1"/>
</dbReference>